<dbReference type="AlphaFoldDB" id="A0ABD2HA05"/>
<reference evidence="1 2" key="2">
    <citation type="journal article" date="2024" name="G3 (Bethesda)">
        <title>The genome of the cryopelagic Antarctic bald notothen, Trematomus borchgrevinki.</title>
        <authorList>
            <person name="Rayamajhi N."/>
            <person name="Rivera-Colon A.G."/>
            <person name="Minhas B.F."/>
            <person name="Cheng C.C."/>
            <person name="Catchen J.M."/>
        </authorList>
    </citation>
    <scope>NUCLEOTIDE SEQUENCE [LARGE SCALE GENOMIC DNA]</scope>
    <source>
        <strain evidence="1">AGRC-2024</strain>
    </source>
</reference>
<evidence type="ECO:0000313" key="2">
    <source>
        <dbReference type="Proteomes" id="UP001619887"/>
    </source>
</evidence>
<gene>
    <name evidence="1" type="ORF">OYC64_002606</name>
</gene>
<reference evidence="1 2" key="1">
    <citation type="journal article" date="2022" name="G3 (Bethesda)">
        <title>Evaluating Illumina-, Nanopore-, and PacBio-based genome assembly strategies with the bald notothen, Trematomus borchgrevinki.</title>
        <authorList>
            <person name="Rayamajhi N."/>
            <person name="Cheng C.C."/>
            <person name="Catchen J.M."/>
        </authorList>
    </citation>
    <scope>NUCLEOTIDE SEQUENCE [LARGE SCALE GENOMIC DNA]</scope>
    <source>
        <strain evidence="1">AGRC-2024</strain>
    </source>
</reference>
<evidence type="ECO:0000313" key="1">
    <source>
        <dbReference type="EMBL" id="KAL3062836.1"/>
    </source>
</evidence>
<dbReference type="Proteomes" id="UP001619887">
    <property type="component" value="Unassembled WGS sequence"/>
</dbReference>
<protein>
    <submittedName>
        <fullName evidence="1">Uncharacterized protein</fullName>
    </submittedName>
</protein>
<proteinExistence type="predicted"/>
<sequence length="135" mass="15274">MELNIIFKGDLSCKMHFCTSFIHEYVSPVFQGTHQVSENTTLSIFLHTQISKKGAATDLIKTDPDLNTVLTSGQWRYGYWANSTNQEETATAIAVRKRWRRCSTYARPVDGAVLTESALAKTELNNFKLSEMRHG</sequence>
<comment type="caution">
    <text evidence="1">The sequence shown here is derived from an EMBL/GenBank/DDBJ whole genome shotgun (WGS) entry which is preliminary data.</text>
</comment>
<accession>A0ABD2HA05</accession>
<dbReference type="EMBL" id="JBIYXZ010002071">
    <property type="protein sequence ID" value="KAL3062836.1"/>
    <property type="molecule type" value="Genomic_DNA"/>
</dbReference>
<name>A0ABD2HA05_PAGBO</name>
<keyword evidence="2" id="KW-1185">Reference proteome</keyword>
<organism evidence="1 2">
    <name type="scientific">Pagothenia borchgrevinki</name>
    <name type="common">Bald rockcod</name>
    <name type="synonym">Trematomus borchgrevinki</name>
    <dbReference type="NCBI Taxonomy" id="8213"/>
    <lineage>
        <taxon>Eukaryota</taxon>
        <taxon>Metazoa</taxon>
        <taxon>Chordata</taxon>
        <taxon>Craniata</taxon>
        <taxon>Vertebrata</taxon>
        <taxon>Euteleostomi</taxon>
        <taxon>Actinopterygii</taxon>
        <taxon>Neopterygii</taxon>
        <taxon>Teleostei</taxon>
        <taxon>Neoteleostei</taxon>
        <taxon>Acanthomorphata</taxon>
        <taxon>Eupercaria</taxon>
        <taxon>Perciformes</taxon>
        <taxon>Notothenioidei</taxon>
        <taxon>Nototheniidae</taxon>
        <taxon>Pagothenia</taxon>
    </lineage>
</organism>